<keyword evidence="2" id="KW-1185">Reference proteome</keyword>
<gene>
    <name evidence="1" type="ORF">MO867_08185</name>
</gene>
<dbReference type="AlphaFoldDB" id="A0A9X2J499"/>
<name>A0A9X2J499_9GAMM</name>
<feature type="non-terminal residue" evidence="1">
    <location>
        <position position="1"/>
    </location>
</feature>
<dbReference type="EMBL" id="JALBWM010000024">
    <property type="protein sequence ID" value="MCO1334317.1"/>
    <property type="molecule type" value="Genomic_DNA"/>
</dbReference>
<sequence>QSGGPFFMPEINVDAKRNTNNKHVIVVCEIKIIKWEKYKTGKINSNLEFIFNGLKSNVAKD</sequence>
<evidence type="ECO:0000313" key="2">
    <source>
        <dbReference type="Proteomes" id="UP001139028"/>
    </source>
</evidence>
<protein>
    <submittedName>
        <fullName evidence="1">Uncharacterized protein</fullName>
    </submittedName>
</protein>
<accession>A0A9X2J499</accession>
<organism evidence="1 2">
    <name type="scientific">Microbulbifer okhotskensis</name>
    <dbReference type="NCBI Taxonomy" id="2926617"/>
    <lineage>
        <taxon>Bacteria</taxon>
        <taxon>Pseudomonadati</taxon>
        <taxon>Pseudomonadota</taxon>
        <taxon>Gammaproteobacteria</taxon>
        <taxon>Cellvibrionales</taxon>
        <taxon>Microbulbiferaceae</taxon>
        <taxon>Microbulbifer</taxon>
    </lineage>
</organism>
<proteinExistence type="predicted"/>
<evidence type="ECO:0000313" key="1">
    <source>
        <dbReference type="EMBL" id="MCO1334317.1"/>
    </source>
</evidence>
<dbReference type="RefSeq" id="WP_252465845.1">
    <property type="nucleotide sequence ID" value="NZ_JALBWM010000024.1"/>
</dbReference>
<comment type="caution">
    <text evidence="1">The sequence shown here is derived from an EMBL/GenBank/DDBJ whole genome shotgun (WGS) entry which is preliminary data.</text>
</comment>
<dbReference type="Proteomes" id="UP001139028">
    <property type="component" value="Unassembled WGS sequence"/>
</dbReference>
<reference evidence="1" key="1">
    <citation type="journal article" date="2022" name="Arch. Microbiol.">
        <title>Microbulbifer okhotskensis sp. nov., isolated from a deep bottom sediment of the Okhotsk Sea.</title>
        <authorList>
            <person name="Romanenko L."/>
            <person name="Kurilenko V."/>
            <person name="Otstavnykh N."/>
            <person name="Velansky P."/>
            <person name="Isaeva M."/>
            <person name="Mikhailov V."/>
        </authorList>
    </citation>
    <scope>NUCLEOTIDE SEQUENCE</scope>
    <source>
        <strain evidence="1">OS29</strain>
    </source>
</reference>